<comment type="subcellular location">
    <subcellularLocation>
        <location evidence="1">Cell membrane</location>
        <topology evidence="1">Single-pass membrane protein</topology>
    </subcellularLocation>
</comment>
<sequence>MNTTGKRLTRSSSDKMLGGVCGGLAQYFGVDATIVRLVTAAVILFTGVGPIAYLLGWILMPTDGGKALAEDWGKKAGDWYSEQQAKKNGAGQPYGTQNQSQGLHNRDDLR</sequence>
<keyword evidence="4 7" id="KW-1133">Transmembrane helix</keyword>
<gene>
    <name evidence="9" type="ORF">CGZ93_05590</name>
</gene>
<evidence type="ECO:0000256" key="4">
    <source>
        <dbReference type="ARBA" id="ARBA00022989"/>
    </source>
</evidence>
<feature type="domain" description="Phage shock protein PspC N-terminal" evidence="8">
    <location>
        <begin position="6"/>
        <end position="62"/>
    </location>
</feature>
<dbReference type="AlphaFoldDB" id="A0A255H9M9"/>
<dbReference type="InterPro" id="IPR052027">
    <property type="entry name" value="PspC"/>
</dbReference>
<accession>A0A255H9M9</accession>
<evidence type="ECO:0000259" key="8">
    <source>
        <dbReference type="Pfam" id="PF04024"/>
    </source>
</evidence>
<feature type="region of interest" description="Disordered" evidence="6">
    <location>
        <begin position="82"/>
        <end position="110"/>
    </location>
</feature>
<dbReference type="OrthoDB" id="7359894at2"/>
<evidence type="ECO:0000256" key="7">
    <source>
        <dbReference type="SAM" id="Phobius"/>
    </source>
</evidence>
<name>A0A255H9M9_9ACTN</name>
<evidence type="ECO:0000256" key="3">
    <source>
        <dbReference type="ARBA" id="ARBA00022692"/>
    </source>
</evidence>
<feature type="compositionally biased region" description="Polar residues" evidence="6">
    <location>
        <begin position="94"/>
        <end position="103"/>
    </location>
</feature>
<dbReference type="Proteomes" id="UP000216311">
    <property type="component" value="Unassembled WGS sequence"/>
</dbReference>
<evidence type="ECO:0000256" key="2">
    <source>
        <dbReference type="ARBA" id="ARBA00022475"/>
    </source>
</evidence>
<keyword evidence="2" id="KW-1003">Cell membrane</keyword>
<evidence type="ECO:0000313" key="9">
    <source>
        <dbReference type="EMBL" id="OYO23976.1"/>
    </source>
</evidence>
<evidence type="ECO:0000256" key="1">
    <source>
        <dbReference type="ARBA" id="ARBA00004162"/>
    </source>
</evidence>
<keyword evidence="3 7" id="KW-0812">Transmembrane</keyword>
<reference evidence="9 10" key="1">
    <citation type="submission" date="2017-07" db="EMBL/GenBank/DDBJ databases">
        <title>Draft whole genome sequences of clinical Proprionibacteriaceae strains.</title>
        <authorList>
            <person name="Bernier A.-M."/>
            <person name="Bernard K."/>
            <person name="Domingo M.-C."/>
        </authorList>
    </citation>
    <scope>NUCLEOTIDE SEQUENCE [LARGE SCALE GENOMIC DNA]</scope>
    <source>
        <strain evidence="9 10">NML 130396</strain>
    </source>
</reference>
<evidence type="ECO:0000256" key="6">
    <source>
        <dbReference type="SAM" id="MobiDB-lite"/>
    </source>
</evidence>
<proteinExistence type="predicted"/>
<comment type="caution">
    <text evidence="9">The sequence shown here is derived from an EMBL/GenBank/DDBJ whole genome shotgun (WGS) entry which is preliminary data.</text>
</comment>
<evidence type="ECO:0000256" key="5">
    <source>
        <dbReference type="ARBA" id="ARBA00023136"/>
    </source>
</evidence>
<dbReference type="Pfam" id="PF04024">
    <property type="entry name" value="PspC"/>
    <property type="match status" value="1"/>
</dbReference>
<dbReference type="GO" id="GO:0005886">
    <property type="term" value="C:plasma membrane"/>
    <property type="evidence" value="ECO:0007669"/>
    <property type="project" value="UniProtKB-SubCell"/>
</dbReference>
<dbReference type="PANTHER" id="PTHR33885:SF3">
    <property type="entry name" value="PHAGE SHOCK PROTEIN C"/>
    <property type="match status" value="1"/>
</dbReference>
<organism evidence="9 10">
    <name type="scientific">Enemella dayhoffiae</name>
    <dbReference type="NCBI Taxonomy" id="2016507"/>
    <lineage>
        <taxon>Bacteria</taxon>
        <taxon>Bacillati</taxon>
        <taxon>Actinomycetota</taxon>
        <taxon>Actinomycetes</taxon>
        <taxon>Propionibacteriales</taxon>
        <taxon>Propionibacteriaceae</taxon>
        <taxon>Enemella</taxon>
    </lineage>
</organism>
<evidence type="ECO:0000313" key="10">
    <source>
        <dbReference type="Proteomes" id="UP000216311"/>
    </source>
</evidence>
<keyword evidence="5 7" id="KW-0472">Membrane</keyword>
<dbReference type="RefSeq" id="WP_094363158.1">
    <property type="nucleotide sequence ID" value="NZ_NMVQ01000006.1"/>
</dbReference>
<feature type="transmembrane region" description="Helical" evidence="7">
    <location>
        <begin position="34"/>
        <end position="59"/>
    </location>
</feature>
<dbReference type="PANTHER" id="PTHR33885">
    <property type="entry name" value="PHAGE SHOCK PROTEIN C"/>
    <property type="match status" value="1"/>
</dbReference>
<protein>
    <submittedName>
        <fullName evidence="9">PspC family transcriptional regulator</fullName>
    </submittedName>
</protein>
<dbReference type="EMBL" id="NMVQ01000006">
    <property type="protein sequence ID" value="OYO23976.1"/>
    <property type="molecule type" value="Genomic_DNA"/>
</dbReference>
<dbReference type="InterPro" id="IPR007168">
    <property type="entry name" value="Phageshock_PspC_N"/>
</dbReference>
<keyword evidence="10" id="KW-1185">Reference proteome</keyword>